<gene>
    <name evidence="1" type="ORF">VD17_03000</name>
</gene>
<dbReference type="PATRIC" id="fig|294.133.peg.2359"/>
<evidence type="ECO:0000313" key="1">
    <source>
        <dbReference type="EMBL" id="KJZ67245.1"/>
    </source>
</evidence>
<protein>
    <submittedName>
        <fullName evidence="1">Uncharacterized protein</fullName>
    </submittedName>
</protein>
<comment type="caution">
    <text evidence="1">The sequence shown here is derived from an EMBL/GenBank/DDBJ whole genome shotgun (WGS) entry which is preliminary data.</text>
</comment>
<proteinExistence type="predicted"/>
<name>A0A0F4VFD6_PSEFL</name>
<accession>A0A0F4VFD6</accession>
<organism evidence="1 2">
    <name type="scientific">Pseudomonas fluorescens</name>
    <dbReference type="NCBI Taxonomy" id="294"/>
    <lineage>
        <taxon>Bacteria</taxon>
        <taxon>Pseudomonadati</taxon>
        <taxon>Pseudomonadota</taxon>
        <taxon>Gammaproteobacteria</taxon>
        <taxon>Pseudomonadales</taxon>
        <taxon>Pseudomonadaceae</taxon>
        <taxon>Pseudomonas</taxon>
    </lineage>
</organism>
<dbReference type="EMBL" id="LACH01000003">
    <property type="protein sequence ID" value="KJZ67245.1"/>
    <property type="molecule type" value="Genomic_DNA"/>
</dbReference>
<dbReference type="AlphaFoldDB" id="A0A0F4VFD6"/>
<sequence>MFFEIEEKPADPDGITYDTNDEIRELIRKHASERAAKDYPFDNYQDWFSEVGHIVRSTLLIDFDQEWVIEEQAMDTFNLFRKALNNE</sequence>
<evidence type="ECO:0000313" key="2">
    <source>
        <dbReference type="Proteomes" id="UP000033400"/>
    </source>
</evidence>
<dbReference type="RefSeq" id="WP_046052608.1">
    <property type="nucleotide sequence ID" value="NZ_LACH01000003.1"/>
</dbReference>
<dbReference type="Proteomes" id="UP000033400">
    <property type="component" value="Unassembled WGS sequence"/>
</dbReference>
<reference evidence="1 2" key="1">
    <citation type="submission" date="2015-03" db="EMBL/GenBank/DDBJ databases">
        <title>Comparative genomics of Pseudomonas insights into diversity of traits involved in vanlence and defense.</title>
        <authorList>
            <person name="Qin Y."/>
        </authorList>
    </citation>
    <scope>NUCLEOTIDE SEQUENCE [LARGE SCALE GENOMIC DNA]</scope>
    <source>
        <strain evidence="1 2">H24</strain>
    </source>
</reference>